<dbReference type="GO" id="GO:0006281">
    <property type="term" value="P:DNA repair"/>
    <property type="evidence" value="ECO:0007669"/>
    <property type="project" value="TreeGrafter"/>
</dbReference>
<evidence type="ECO:0008006" key="10">
    <source>
        <dbReference type="Google" id="ProtNLM"/>
    </source>
</evidence>
<feature type="domain" description="WLM" evidence="7">
    <location>
        <begin position="1"/>
        <end position="194"/>
    </location>
</feature>
<dbReference type="InterPro" id="IPR013536">
    <property type="entry name" value="WLM_dom"/>
</dbReference>
<evidence type="ECO:0000256" key="4">
    <source>
        <dbReference type="PROSITE-ProRule" id="PRU00322"/>
    </source>
</evidence>
<feature type="region of interest" description="Disordered" evidence="5">
    <location>
        <begin position="331"/>
        <end position="361"/>
    </location>
</feature>
<protein>
    <recommendedName>
        <fullName evidence="10">WLM domain-containing protein</fullName>
    </recommendedName>
</protein>
<dbReference type="PROSITE" id="PS51397">
    <property type="entry name" value="WLM"/>
    <property type="match status" value="1"/>
</dbReference>
<evidence type="ECO:0000256" key="1">
    <source>
        <dbReference type="ARBA" id="ARBA00022723"/>
    </source>
</evidence>
<feature type="domain" description="RanBP2-type" evidence="6">
    <location>
        <begin position="304"/>
        <end position="333"/>
    </location>
</feature>
<dbReference type="PROSITE" id="PS01358">
    <property type="entry name" value="ZF_RANBP2_1"/>
    <property type="match status" value="1"/>
</dbReference>
<dbReference type="InterPro" id="IPR036443">
    <property type="entry name" value="Znf_RanBP2_sf"/>
</dbReference>
<dbReference type="PROSITE" id="PS50199">
    <property type="entry name" value="ZF_RANBP2_2"/>
    <property type="match status" value="1"/>
</dbReference>
<sequence>MREFDPLVSQFEHLKHKPREAEALTTLRKIASLVKPIMRQRGWRVGTLAEFYPERNLLGININHGEKICLRLRYPSDDKQFLPLDQVLDTMLHELCHIVHGPHNQQFHALWNQLRDEHMQLSLKGYTGEGFLSEGKRLGGQRIPLHEARRIARVAAEKRRTLTAGSGRKVGGTPVLRGTDMRQVIADAAQRRITVTNGCASGTIEGEKLADEASENGFRTKAEEEDANERAIIQAYIELIQEEEKEQYGNSYIPPSGSHPAGPRTSLSPPPPIPRDTKPNTAAPQQQNPSDSPFIDLTEDSVTDPEGWACPVCTLVNPASFLCCDACTSERPPPAKPLVTPEKSVKRTRTEPQSSPGNITQKPRNKAIQALLTLEKKIPEKPLGWVCHSCGSFMETQWWTCSACGTMKQSS</sequence>
<dbReference type="Proteomes" id="UP000053573">
    <property type="component" value="Unassembled WGS sequence"/>
</dbReference>
<gene>
    <name evidence="8" type="ORF">EMPG_10679</name>
</gene>
<dbReference type="Pfam" id="PF08325">
    <property type="entry name" value="WLM"/>
    <property type="match status" value="1"/>
</dbReference>
<name>A0A0H1B4H8_9EURO</name>
<dbReference type="InterPro" id="IPR053000">
    <property type="entry name" value="WSS1-like_metalloprotease"/>
</dbReference>
<proteinExistence type="predicted"/>
<keyword evidence="1" id="KW-0479">Metal-binding</keyword>
<organism evidence="8 9">
    <name type="scientific">Blastomyces silverae</name>
    <dbReference type="NCBI Taxonomy" id="2060906"/>
    <lineage>
        <taxon>Eukaryota</taxon>
        <taxon>Fungi</taxon>
        <taxon>Dikarya</taxon>
        <taxon>Ascomycota</taxon>
        <taxon>Pezizomycotina</taxon>
        <taxon>Eurotiomycetes</taxon>
        <taxon>Eurotiomycetidae</taxon>
        <taxon>Onygenales</taxon>
        <taxon>Ajellomycetaceae</taxon>
        <taxon>Blastomyces</taxon>
    </lineage>
</organism>
<dbReference type="STRING" id="2060906.A0A0H1B4H8"/>
<evidence type="ECO:0000259" key="7">
    <source>
        <dbReference type="PROSITE" id="PS51397"/>
    </source>
</evidence>
<dbReference type="EMBL" id="LDEV01003417">
    <property type="protein sequence ID" value="KLJ05897.1"/>
    <property type="molecule type" value="Genomic_DNA"/>
</dbReference>
<dbReference type="SUPFAM" id="SSF90209">
    <property type="entry name" value="Ran binding protein zinc finger-like"/>
    <property type="match status" value="1"/>
</dbReference>
<dbReference type="OrthoDB" id="261960at2759"/>
<dbReference type="AlphaFoldDB" id="A0A0H1B4H8"/>
<dbReference type="InterPro" id="IPR001876">
    <property type="entry name" value="Znf_RanBP2"/>
</dbReference>
<evidence type="ECO:0000313" key="9">
    <source>
        <dbReference type="Proteomes" id="UP000053573"/>
    </source>
</evidence>
<keyword evidence="2 4" id="KW-0863">Zinc-finger</keyword>
<accession>A0A0H1B4H8</accession>
<evidence type="ECO:0000256" key="3">
    <source>
        <dbReference type="ARBA" id="ARBA00022833"/>
    </source>
</evidence>
<evidence type="ECO:0000256" key="2">
    <source>
        <dbReference type="ARBA" id="ARBA00022771"/>
    </source>
</evidence>
<evidence type="ECO:0000313" key="8">
    <source>
        <dbReference type="EMBL" id="KLJ05897.1"/>
    </source>
</evidence>
<dbReference type="PANTHER" id="PTHR46622:SF1">
    <property type="entry name" value="DNA-DEPENDENT METALLOPROTEASE WSS1"/>
    <property type="match status" value="1"/>
</dbReference>
<keyword evidence="3" id="KW-0862">Zinc</keyword>
<dbReference type="PANTHER" id="PTHR46622">
    <property type="entry name" value="DNA-DEPENDENT METALLOPROTEASE WSS1"/>
    <property type="match status" value="1"/>
</dbReference>
<evidence type="ECO:0000256" key="5">
    <source>
        <dbReference type="SAM" id="MobiDB-lite"/>
    </source>
</evidence>
<feature type="compositionally biased region" description="Polar residues" evidence="5">
    <location>
        <begin position="279"/>
        <end position="291"/>
    </location>
</feature>
<dbReference type="GO" id="GO:0008270">
    <property type="term" value="F:zinc ion binding"/>
    <property type="evidence" value="ECO:0007669"/>
    <property type="project" value="UniProtKB-KW"/>
</dbReference>
<evidence type="ECO:0000259" key="6">
    <source>
        <dbReference type="PROSITE" id="PS50199"/>
    </source>
</evidence>
<feature type="compositionally biased region" description="Polar residues" evidence="5">
    <location>
        <begin position="351"/>
        <end position="361"/>
    </location>
</feature>
<comment type="caution">
    <text evidence="8">The sequence shown here is derived from an EMBL/GenBank/DDBJ whole genome shotgun (WGS) entry which is preliminary data.</text>
</comment>
<reference evidence="9" key="1">
    <citation type="journal article" date="2015" name="PLoS Genet.">
        <title>The dynamic genome and transcriptome of the human fungal pathogen Blastomyces and close relative Emmonsia.</title>
        <authorList>
            <person name="Munoz J.F."/>
            <person name="Gauthier G.M."/>
            <person name="Desjardins C.A."/>
            <person name="Gallo J.E."/>
            <person name="Holder J."/>
            <person name="Sullivan T.D."/>
            <person name="Marty A.J."/>
            <person name="Carmen J.C."/>
            <person name="Chen Z."/>
            <person name="Ding L."/>
            <person name="Gujja S."/>
            <person name="Magrini V."/>
            <person name="Misas E."/>
            <person name="Mitreva M."/>
            <person name="Priest M."/>
            <person name="Saif S."/>
            <person name="Whiston E.A."/>
            <person name="Young S."/>
            <person name="Zeng Q."/>
            <person name="Goldman W.E."/>
            <person name="Mardis E.R."/>
            <person name="Taylor J.W."/>
            <person name="McEwen J.G."/>
            <person name="Clay O.K."/>
            <person name="Klein B.S."/>
            <person name="Cuomo C.A."/>
        </authorList>
    </citation>
    <scope>NUCLEOTIDE SEQUENCE [LARGE SCALE GENOMIC DNA]</scope>
    <source>
        <strain evidence="9">UAMH 139</strain>
    </source>
</reference>
<dbReference type="GO" id="GO:0005634">
    <property type="term" value="C:nucleus"/>
    <property type="evidence" value="ECO:0007669"/>
    <property type="project" value="TreeGrafter"/>
</dbReference>
<keyword evidence="9" id="KW-1185">Reference proteome</keyword>
<dbReference type="GO" id="GO:0008237">
    <property type="term" value="F:metallopeptidase activity"/>
    <property type="evidence" value="ECO:0007669"/>
    <property type="project" value="TreeGrafter"/>
</dbReference>
<feature type="region of interest" description="Disordered" evidence="5">
    <location>
        <begin position="249"/>
        <end position="300"/>
    </location>
</feature>
<dbReference type="Gene3D" id="2.30.30.380">
    <property type="entry name" value="Zn-finger domain of Sec23/24"/>
    <property type="match status" value="1"/>
</dbReference>